<dbReference type="EMBL" id="LCWF01000044">
    <property type="protein sequence ID" value="KKY25320.1"/>
    <property type="molecule type" value="Genomic_DNA"/>
</dbReference>
<feature type="region of interest" description="Disordered" evidence="3">
    <location>
        <begin position="183"/>
        <end position="204"/>
    </location>
</feature>
<feature type="compositionally biased region" description="Basic and acidic residues" evidence="3">
    <location>
        <begin position="195"/>
        <end position="204"/>
    </location>
</feature>
<feature type="compositionally biased region" description="Low complexity" evidence="3">
    <location>
        <begin position="245"/>
        <end position="262"/>
    </location>
</feature>
<organism evidence="6 7">
    <name type="scientific">Phaeomoniella chlamydospora</name>
    <name type="common">Phaeoacremonium chlamydosporum</name>
    <dbReference type="NCBI Taxonomy" id="158046"/>
    <lineage>
        <taxon>Eukaryota</taxon>
        <taxon>Fungi</taxon>
        <taxon>Dikarya</taxon>
        <taxon>Ascomycota</taxon>
        <taxon>Pezizomycotina</taxon>
        <taxon>Eurotiomycetes</taxon>
        <taxon>Chaetothyriomycetidae</taxon>
        <taxon>Phaeomoniellales</taxon>
        <taxon>Phaeomoniellaceae</taxon>
        <taxon>Phaeomoniella</taxon>
    </lineage>
</organism>
<dbReference type="OrthoDB" id="339151at2759"/>
<feature type="compositionally biased region" description="Gly residues" evidence="3">
    <location>
        <begin position="444"/>
        <end position="469"/>
    </location>
</feature>
<dbReference type="GO" id="GO:1990904">
    <property type="term" value="C:ribonucleoprotein complex"/>
    <property type="evidence" value="ECO:0007669"/>
    <property type="project" value="TreeGrafter"/>
</dbReference>
<evidence type="ECO:0000313" key="6">
    <source>
        <dbReference type="EMBL" id="KKY25320.1"/>
    </source>
</evidence>
<dbReference type="InterPro" id="IPR018222">
    <property type="entry name" value="Nuclear_transport_factor_2_euk"/>
</dbReference>
<dbReference type="GO" id="GO:1990861">
    <property type="term" value="C:Ubp3-Bre5 deubiquitination complex"/>
    <property type="evidence" value="ECO:0007669"/>
    <property type="project" value="TreeGrafter"/>
</dbReference>
<feature type="compositionally biased region" description="Low complexity" evidence="3">
    <location>
        <begin position="275"/>
        <end position="289"/>
    </location>
</feature>
<dbReference type="Pfam" id="PF02136">
    <property type="entry name" value="NTF2"/>
    <property type="match status" value="1"/>
</dbReference>
<feature type="region of interest" description="Disordered" evidence="3">
    <location>
        <begin position="441"/>
        <end position="509"/>
    </location>
</feature>
<dbReference type="SUPFAM" id="SSF54928">
    <property type="entry name" value="RNA-binding domain, RBD"/>
    <property type="match status" value="1"/>
</dbReference>
<feature type="region of interest" description="Disordered" evidence="3">
    <location>
        <begin position="218"/>
        <end position="363"/>
    </location>
</feature>
<feature type="domain" description="RRM" evidence="4">
    <location>
        <begin position="367"/>
        <end position="438"/>
    </location>
</feature>
<dbReference type="Pfam" id="PF00076">
    <property type="entry name" value="RRM_1"/>
    <property type="match status" value="1"/>
</dbReference>
<dbReference type="InterPro" id="IPR012677">
    <property type="entry name" value="Nucleotide-bd_a/b_plait_sf"/>
</dbReference>
<dbReference type="GO" id="GO:0034517">
    <property type="term" value="P:ribophagy"/>
    <property type="evidence" value="ECO:0007669"/>
    <property type="project" value="TreeGrafter"/>
</dbReference>
<dbReference type="CDD" id="cd00780">
    <property type="entry name" value="NTF2"/>
    <property type="match status" value="1"/>
</dbReference>
<feature type="compositionally biased region" description="Polar residues" evidence="3">
    <location>
        <begin position="340"/>
        <end position="349"/>
    </location>
</feature>
<dbReference type="InterPro" id="IPR002075">
    <property type="entry name" value="NTF2_dom"/>
</dbReference>
<sequence>MAAEGPNGVYNGYQGHESSIGTTGASVSSQPATSTTSTVKPDALEIGWYFVEQYYTTLSKNPERIHLFYSKKSQLVTGKEAEKVVPNVGQKAISDKIKELEFKDCKVRVSNVDSQASYQNIVVQVIGEMSNNAQPHNKFVQTFVLAEQPNGYFVLNDIFRYIDLGDEEGAEEEPAVAADVTEEAQAVPEPPLPTKESHESVADEAAAKELDQKLEEITIDEKKAESAVETNGLSNDVEEEEKPVEIAAEPEVAAVEPAVEVPSEPDHSRAPSPPKEAAAVPAAESAPAKKTWASLVGAKAPASPAVPAQPSGNQTSAPKPAAAAPAPAVSASPAPETASQPSAQGNGWQTADHGKKQKTQQKADQVVLAYVKGVTEKVDARVLRSSLEKYGELKYFDVSRPKNCAFVEFATTEGYNAAAAANPHVINGENILVEERRPRAGQFGNAGAGTGAYGRGGSNTNRGRGGFQGRTGSQSGSATKDAGRSNFQSRSSNKGGNVTPKARGQAQAA</sequence>
<dbReference type="InterPro" id="IPR039539">
    <property type="entry name" value="Ras_GTPase_bind_prot"/>
</dbReference>
<reference evidence="6 7" key="1">
    <citation type="submission" date="2015-05" db="EMBL/GenBank/DDBJ databases">
        <title>Distinctive expansion of gene families associated with plant cell wall degradation and secondary metabolism in the genomes of grapevine trunk pathogens.</title>
        <authorList>
            <person name="Lawrence D.P."/>
            <person name="Travadon R."/>
            <person name="Rolshausen P.E."/>
            <person name="Baumgartner K."/>
        </authorList>
    </citation>
    <scope>NUCLEOTIDE SEQUENCE [LARGE SCALE GENOMIC DNA]</scope>
    <source>
        <strain evidence="6">UCRPC4</strain>
    </source>
</reference>
<dbReference type="InterPro" id="IPR000504">
    <property type="entry name" value="RRM_dom"/>
</dbReference>
<dbReference type="FunFam" id="3.10.450.50:FF:000003">
    <property type="entry name" value="Nuclear transport factor 2 family protein"/>
    <property type="match status" value="1"/>
</dbReference>
<feature type="compositionally biased region" description="Low complexity" evidence="3">
    <location>
        <begin position="298"/>
        <end position="339"/>
    </location>
</feature>
<dbReference type="Proteomes" id="UP000053317">
    <property type="component" value="Unassembled WGS sequence"/>
</dbReference>
<evidence type="ECO:0000259" key="4">
    <source>
        <dbReference type="PROSITE" id="PS50102"/>
    </source>
</evidence>
<protein>
    <submittedName>
        <fullName evidence="6">Putative ntf2 and rrm domain-containing protein</fullName>
    </submittedName>
</protein>
<dbReference type="PROSITE" id="PS50102">
    <property type="entry name" value="RRM"/>
    <property type="match status" value="1"/>
</dbReference>
<comment type="caution">
    <text evidence="6">The sequence shown here is derived from an EMBL/GenBank/DDBJ whole genome shotgun (WGS) entry which is preliminary data.</text>
</comment>
<dbReference type="InterPro" id="IPR032710">
    <property type="entry name" value="NTF2-like_dom_sf"/>
</dbReference>
<dbReference type="PROSITE" id="PS50177">
    <property type="entry name" value="NTF2_DOMAIN"/>
    <property type="match status" value="1"/>
</dbReference>
<proteinExistence type="predicted"/>
<feature type="compositionally biased region" description="Polar residues" evidence="3">
    <location>
        <begin position="485"/>
        <end position="496"/>
    </location>
</feature>
<evidence type="ECO:0000256" key="3">
    <source>
        <dbReference type="SAM" id="MobiDB-lite"/>
    </source>
</evidence>
<dbReference type="PANTHER" id="PTHR10693">
    <property type="entry name" value="RAS GTPASE-ACTIVATING PROTEIN-BINDING PROTEIN"/>
    <property type="match status" value="1"/>
</dbReference>
<dbReference type="SMART" id="SM00360">
    <property type="entry name" value="RRM"/>
    <property type="match status" value="1"/>
</dbReference>
<name>A0A0G2H9Q6_PHACM</name>
<keyword evidence="7" id="KW-1185">Reference proteome</keyword>
<dbReference type="PANTHER" id="PTHR10693:SF20">
    <property type="entry name" value="AT27578P"/>
    <property type="match status" value="1"/>
</dbReference>
<feature type="domain" description="NTF2" evidence="5">
    <location>
        <begin position="46"/>
        <end position="161"/>
    </location>
</feature>
<evidence type="ECO:0000256" key="2">
    <source>
        <dbReference type="PROSITE-ProRule" id="PRU00176"/>
    </source>
</evidence>
<dbReference type="InterPro" id="IPR035979">
    <property type="entry name" value="RBD_domain_sf"/>
</dbReference>
<dbReference type="GO" id="GO:0016579">
    <property type="term" value="P:protein deubiquitination"/>
    <property type="evidence" value="ECO:0007669"/>
    <property type="project" value="TreeGrafter"/>
</dbReference>
<dbReference type="SUPFAM" id="SSF54427">
    <property type="entry name" value="NTF2-like"/>
    <property type="match status" value="1"/>
</dbReference>
<dbReference type="GO" id="GO:0005829">
    <property type="term" value="C:cytosol"/>
    <property type="evidence" value="ECO:0007669"/>
    <property type="project" value="TreeGrafter"/>
</dbReference>
<dbReference type="AlphaFoldDB" id="A0A0G2H9Q6"/>
<evidence type="ECO:0000259" key="5">
    <source>
        <dbReference type="PROSITE" id="PS50177"/>
    </source>
</evidence>
<evidence type="ECO:0000313" key="7">
    <source>
        <dbReference type="Proteomes" id="UP000053317"/>
    </source>
</evidence>
<evidence type="ECO:0000256" key="1">
    <source>
        <dbReference type="ARBA" id="ARBA00022884"/>
    </source>
</evidence>
<keyword evidence="1 2" id="KW-0694">RNA-binding</keyword>
<accession>A0A0G2H9Q6</accession>
<reference evidence="6 7" key="2">
    <citation type="submission" date="2015-05" db="EMBL/GenBank/DDBJ databases">
        <authorList>
            <person name="Morales-Cruz A."/>
            <person name="Amrine K.C."/>
            <person name="Cantu D."/>
        </authorList>
    </citation>
    <scope>NUCLEOTIDE SEQUENCE [LARGE SCALE GENOMIC DNA]</scope>
    <source>
        <strain evidence="6">UCRPC4</strain>
    </source>
</reference>
<dbReference type="Gene3D" id="3.30.70.330">
    <property type="match status" value="1"/>
</dbReference>
<dbReference type="GO" id="GO:0003729">
    <property type="term" value="F:mRNA binding"/>
    <property type="evidence" value="ECO:0007669"/>
    <property type="project" value="TreeGrafter"/>
</dbReference>
<gene>
    <name evidence="6" type="ORF">UCRPC4_g01880</name>
</gene>
<dbReference type="Gene3D" id="3.10.450.50">
    <property type="match status" value="1"/>
</dbReference>